<evidence type="ECO:0000313" key="2">
    <source>
        <dbReference type="EMBL" id="AMQ45990.1"/>
    </source>
</evidence>
<keyword evidence="2" id="KW-0614">Plasmid</keyword>
<sequence>MRITTIMLNGHKSILKLSMIILYFYFDTAVRVDRKESNCYHCPKVGTHIENVVRALHKPVLITSALFSPPKSFLIAFDGSQTARICVEKIANSPLLKNLTAHVVYVGKPNSDMTSQVTWAKELLANNGFNVIDIVLEGDVEKSILDYQEKNAIDMMVVGAYGHSKIRQFFIGSTRGSRDFPL</sequence>
<dbReference type="EMBL" id="KT965093">
    <property type="protein sequence ID" value="AMQ45990.1"/>
    <property type="molecule type" value="Genomic_DNA"/>
</dbReference>
<dbReference type="AlphaFoldDB" id="A0A142ECV2"/>
<organism evidence="2">
    <name type="scientific">Acinetobacter towneri</name>
    <dbReference type="NCBI Taxonomy" id="202956"/>
    <lineage>
        <taxon>Bacteria</taxon>
        <taxon>Pseudomonadati</taxon>
        <taxon>Pseudomonadota</taxon>
        <taxon>Gammaproteobacteria</taxon>
        <taxon>Moraxellales</taxon>
        <taxon>Moraxellaceae</taxon>
        <taxon>Acinetobacter</taxon>
    </lineage>
</organism>
<geneLocation type="plasmid" evidence="2">
    <name>pNDM-GJ02</name>
</geneLocation>
<evidence type="ECO:0000259" key="1">
    <source>
        <dbReference type="Pfam" id="PF00582"/>
    </source>
</evidence>
<feature type="domain" description="UspA" evidence="1">
    <location>
        <begin position="74"/>
        <end position="174"/>
    </location>
</feature>
<name>A0A142ECV2_9GAMM</name>
<dbReference type="Gene3D" id="3.40.50.12370">
    <property type="match status" value="1"/>
</dbReference>
<dbReference type="SUPFAM" id="SSF52402">
    <property type="entry name" value="Adenine nucleotide alpha hydrolases-like"/>
    <property type="match status" value="1"/>
</dbReference>
<dbReference type="CDD" id="cd00293">
    <property type="entry name" value="USP-like"/>
    <property type="match status" value="1"/>
</dbReference>
<dbReference type="Pfam" id="PF00582">
    <property type="entry name" value="Usp"/>
    <property type="match status" value="1"/>
</dbReference>
<accession>A0A142ECV2</accession>
<reference evidence="2" key="1">
    <citation type="submission" date="2017-07" db="EMBL/GenBank/DDBJ databases">
        <authorList>
            <person name="Zhou D."/>
            <person name="Huang Y."/>
            <person name="Yuan J."/>
            <person name="Huang L."/>
            <person name="Tong Y."/>
        </authorList>
    </citation>
    <scope>NUCLEOTIDE SEQUENCE</scope>
    <source>
        <strain evidence="2">G295</strain>
        <plasmid evidence="2">pNDM-GJ02</plasmid>
    </source>
</reference>
<dbReference type="InterPro" id="IPR006016">
    <property type="entry name" value="UspA"/>
</dbReference>
<proteinExistence type="predicted"/>
<protein>
    <submittedName>
        <fullName evidence="2">Universal stress protein</fullName>
    </submittedName>
</protein>